<keyword evidence="7 10" id="KW-1133">Transmembrane helix</keyword>
<feature type="domain" description="ABC transmembrane type-1" evidence="12">
    <location>
        <begin position="141"/>
        <end position="464"/>
    </location>
</feature>
<keyword evidence="14" id="KW-1185">Reference proteome</keyword>
<dbReference type="CDD" id="cd18606">
    <property type="entry name" value="ABC_6TM_YOR1_D2_like"/>
    <property type="match status" value="1"/>
</dbReference>
<dbReference type="Gene3D" id="3.40.50.300">
    <property type="entry name" value="P-loop containing nucleotide triphosphate hydrolases"/>
    <property type="match status" value="2"/>
</dbReference>
<feature type="transmembrane region" description="Helical" evidence="10">
    <location>
        <begin position="1072"/>
        <end position="1090"/>
    </location>
</feature>
<feature type="compositionally biased region" description="Polar residues" evidence="9">
    <location>
        <begin position="30"/>
        <end position="43"/>
    </location>
</feature>
<keyword evidence="8 10" id="KW-0472">Membrane</keyword>
<dbReference type="SMART" id="SM00382">
    <property type="entry name" value="AAA"/>
    <property type="match status" value="2"/>
</dbReference>
<dbReference type="GO" id="GO:0016887">
    <property type="term" value="F:ATP hydrolysis activity"/>
    <property type="evidence" value="ECO:0007669"/>
    <property type="project" value="InterPro"/>
</dbReference>
<dbReference type="OrthoDB" id="6500128at2759"/>
<gene>
    <name evidence="13" type="ORF">DL764_007766</name>
</gene>
<dbReference type="GO" id="GO:0005737">
    <property type="term" value="C:cytoplasm"/>
    <property type="evidence" value="ECO:0007669"/>
    <property type="project" value="UniProtKB-ARBA"/>
</dbReference>
<dbReference type="InterPro" id="IPR011527">
    <property type="entry name" value="ABC1_TM_dom"/>
</dbReference>
<dbReference type="Pfam" id="PF00005">
    <property type="entry name" value="ABC_tran"/>
    <property type="match status" value="2"/>
</dbReference>
<dbReference type="PANTHER" id="PTHR24223:SF464">
    <property type="entry name" value="ABC-TYPE TRANSPORTER CICA"/>
    <property type="match status" value="1"/>
</dbReference>
<feature type="transmembrane region" description="Helical" evidence="10">
    <location>
        <begin position="210"/>
        <end position="229"/>
    </location>
</feature>
<dbReference type="InterPro" id="IPR003593">
    <property type="entry name" value="AAA+_ATPase"/>
</dbReference>
<dbReference type="InterPro" id="IPR050173">
    <property type="entry name" value="ABC_transporter_C-like"/>
</dbReference>
<dbReference type="InterPro" id="IPR027417">
    <property type="entry name" value="P-loop_NTPase"/>
</dbReference>
<dbReference type="FunFam" id="1.20.1560.10:FF:000013">
    <property type="entry name" value="ABC transporter C family member 2"/>
    <property type="match status" value="1"/>
</dbReference>
<evidence type="ECO:0000256" key="8">
    <source>
        <dbReference type="ARBA" id="ARBA00023136"/>
    </source>
</evidence>
<feature type="compositionally biased region" description="Basic and acidic residues" evidence="9">
    <location>
        <begin position="272"/>
        <end position="282"/>
    </location>
</feature>
<dbReference type="CDD" id="cd03244">
    <property type="entry name" value="ABCC_MRP_domain2"/>
    <property type="match status" value="1"/>
</dbReference>
<dbReference type="InterPro" id="IPR017871">
    <property type="entry name" value="ABC_transporter-like_CS"/>
</dbReference>
<evidence type="ECO:0000256" key="4">
    <source>
        <dbReference type="ARBA" id="ARBA00022737"/>
    </source>
</evidence>
<dbReference type="InterPro" id="IPR036640">
    <property type="entry name" value="ABC1_TM_sf"/>
</dbReference>
<evidence type="ECO:0000256" key="3">
    <source>
        <dbReference type="ARBA" id="ARBA00022692"/>
    </source>
</evidence>
<feature type="transmembrane region" description="Helical" evidence="10">
    <location>
        <begin position="843"/>
        <end position="868"/>
    </location>
</feature>
<dbReference type="EMBL" id="QJNU01000561">
    <property type="protein sequence ID" value="RYO94788.1"/>
    <property type="molecule type" value="Genomic_DNA"/>
</dbReference>
<feature type="region of interest" description="Disordered" evidence="9">
    <location>
        <begin position="1"/>
        <end position="63"/>
    </location>
</feature>
<dbReference type="GO" id="GO:0005524">
    <property type="term" value="F:ATP binding"/>
    <property type="evidence" value="ECO:0007669"/>
    <property type="project" value="UniProtKB-KW"/>
</dbReference>
<feature type="transmembrane region" description="Helical" evidence="10">
    <location>
        <begin position="883"/>
        <end position="908"/>
    </location>
</feature>
<keyword evidence="5" id="KW-0547">Nucleotide-binding</keyword>
<dbReference type="Gene3D" id="1.20.1560.10">
    <property type="entry name" value="ABC transporter type 1, transmembrane domain"/>
    <property type="match status" value="2"/>
</dbReference>
<feature type="compositionally biased region" description="Basic and acidic residues" evidence="9">
    <location>
        <begin position="758"/>
        <end position="769"/>
    </location>
</feature>
<dbReference type="SUPFAM" id="SSF52540">
    <property type="entry name" value="P-loop containing nucleoside triphosphate hydrolases"/>
    <property type="match status" value="2"/>
</dbReference>
<feature type="transmembrane region" description="Helical" evidence="10">
    <location>
        <begin position="957"/>
        <end position="975"/>
    </location>
</feature>
<evidence type="ECO:0000256" key="6">
    <source>
        <dbReference type="ARBA" id="ARBA00022840"/>
    </source>
</evidence>
<feature type="domain" description="ABC transporter" evidence="11">
    <location>
        <begin position="526"/>
        <end position="758"/>
    </location>
</feature>
<comment type="caution">
    <text evidence="13">The sequence shown here is derived from an EMBL/GenBank/DDBJ whole genome shotgun (WGS) entry which is preliminary data.</text>
</comment>
<sequence>MPPPICGGLPGTPEDARKAQGDSAEPASDSIVSEKNVSCSSADGSIGHSIPQKSNDRRRPSAPEQGAALLSKLTFHWTRGILRTGYKRPLQADDIPYINPGRSVEKGLADVVKSRFISNQERGDKFPLWWALYDTFKREFWIAGVCRGLADVLLVTTPYTLRFLIQHVMDSYQAGLEGLPGPPLAHGIGLLVGVAAMLLIQTLAHNQFMFLMGVIGGQSRSILISAIFGKSMRTRGRGSSAPGTSTQGVKKAPGSVVSAESNQKDSSTADDPTTHKRPDAKEHSIGHLTNFMSVDCNRIDRAVTAIHMLWTAPMSLIIAVALLIVNLGTSALAGLGLLIVGFALLITAVGVLFGQRKAIDKVTRSRMSLIHEVLGAVRLVKYLAWEDGFVQRIADIRAQETQRLHGFQAVRNIVASISQSLPVMTAMVSFITYAKTTQGGLSPAIVFSSVALFTSLRMPLIYLPLCIQGSIDSWAALRRVQDYLLTEEPEAHVYEPELEAAAEIRDATFVWNHAPEVSEKRDNGGLNKDDVSVRLPVSDEDDDGKANFDFKLENINLSLRHGEFVAIIGSVGAGKTSLLSAFMGEMTRTSGAVVWGGRYAICPQQAWVYNATIRDNIIFGLPIQEDRYQDVIRACSLARDLDMLAHGDSTVVGERGVVLSGGQKQRISLARAIYSHAEVLLLDDPLSAVDANVGKDILDKGICGALAADRTRVLCTHDIRLLSRCHRVLWMEQGRIRAVDSYEKLMATEPEFAGFIQTKEDASKRKNEQDSDDEDQEDLIVARPDATTQQRSERPQDPSWKQTGLDKPPQESDNTLMQEEDRAVRSVPWSVYVSLIKWSNSTFLITLCIPMLMLAQGSTVLTSLWLAWWSSLRFADLTTNQYIAIYAALAVVQALFSYLFGFVLAVCCTRSSELMLRKAIYRVLHAPMSFFDTTPLGRHTNRFSTDVEVTDYSLTEALRMFLTSLSGLAAIFAVIIVYFHWFAIAAGALLAFLAFLAYYYRATAREVKRLESIFRSVVFVRFVEGLTGASTLRAYGLDTHFERRVRGALDDANAAVFTMYATQRWLGLRQDIAAILLVVAMGILVLVQRYSQNPAISGLVLSLMLNAVQVTQVVVREWADVENTMNAVERLYAYAITLPQEGTENNEASLSKGPAVTGAAPNAQNWLRGGEVKFDNVRLRYRPGLPESLKGVNIYVRAGEHVAIVGRTGAGKSSIVNALFRMTELSGGSITIDGTDIARLRLQDVRGALSIIPQEANLFSGTVRSNLDPFDALPDSRLWDALRTAAGLHQTLSLSDAVHHDGANLSLGQRQLLALARVLVRIGGGGGDDDNAANKESRVLVCDEATAALDTNTDARIQDVLRTAFRDHTVICIAHRLRTVLWYDRVYVMDGGQVAESGSPLELFTTQGGLFRDMCIRHGITDDQVVESAGLNGEKSPRGGDVK</sequence>
<protein>
    <submittedName>
        <fullName evidence="13">Uncharacterized protein</fullName>
    </submittedName>
</protein>
<dbReference type="Proteomes" id="UP000293360">
    <property type="component" value="Unassembled WGS sequence"/>
</dbReference>
<feature type="transmembrane region" description="Helical" evidence="10">
    <location>
        <begin position="981"/>
        <end position="1000"/>
    </location>
</feature>
<evidence type="ECO:0000256" key="7">
    <source>
        <dbReference type="ARBA" id="ARBA00022989"/>
    </source>
</evidence>
<evidence type="ECO:0000256" key="9">
    <source>
        <dbReference type="SAM" id="MobiDB-lite"/>
    </source>
</evidence>
<dbReference type="CDD" id="cd03250">
    <property type="entry name" value="ABCC_MRP_domain1"/>
    <property type="match status" value="1"/>
</dbReference>
<dbReference type="CDD" id="cd18597">
    <property type="entry name" value="ABC_6TM_YOR1_D1_like"/>
    <property type="match status" value="1"/>
</dbReference>
<evidence type="ECO:0000259" key="11">
    <source>
        <dbReference type="PROSITE" id="PS50893"/>
    </source>
</evidence>
<feature type="region of interest" description="Disordered" evidence="9">
    <location>
        <begin position="756"/>
        <end position="819"/>
    </location>
</feature>
<dbReference type="PROSITE" id="PS00211">
    <property type="entry name" value="ABC_TRANSPORTER_1"/>
    <property type="match status" value="2"/>
</dbReference>
<keyword evidence="6" id="KW-0067">ATP-binding</keyword>
<evidence type="ECO:0000256" key="10">
    <source>
        <dbReference type="SAM" id="Phobius"/>
    </source>
</evidence>
<feature type="compositionally biased region" description="Polar residues" evidence="9">
    <location>
        <begin position="258"/>
        <end position="271"/>
    </location>
</feature>
<dbReference type="FunFam" id="3.40.50.300:FF:000997">
    <property type="entry name" value="Multidrug resistance-associated protein 1"/>
    <property type="match status" value="1"/>
</dbReference>
<reference evidence="13 14" key="1">
    <citation type="submission" date="2018-06" db="EMBL/GenBank/DDBJ databases">
        <title>Complete Genomes of Monosporascus.</title>
        <authorList>
            <person name="Robinson A.J."/>
            <person name="Natvig D.O."/>
        </authorList>
    </citation>
    <scope>NUCLEOTIDE SEQUENCE [LARGE SCALE GENOMIC DNA]</scope>
    <source>
        <strain evidence="13 14">CBS 110550</strain>
    </source>
</reference>
<feature type="transmembrane region" description="Helical" evidence="10">
    <location>
        <begin position="302"/>
        <end position="325"/>
    </location>
</feature>
<dbReference type="PROSITE" id="PS50893">
    <property type="entry name" value="ABC_TRANSPORTER_2"/>
    <property type="match status" value="2"/>
</dbReference>
<evidence type="ECO:0000256" key="1">
    <source>
        <dbReference type="ARBA" id="ARBA00004141"/>
    </source>
</evidence>
<accession>A0A4V1X9G0</accession>
<evidence type="ECO:0000256" key="5">
    <source>
        <dbReference type="ARBA" id="ARBA00022741"/>
    </source>
</evidence>
<feature type="transmembrane region" description="Helical" evidence="10">
    <location>
        <begin position="331"/>
        <end position="354"/>
    </location>
</feature>
<evidence type="ECO:0000313" key="14">
    <source>
        <dbReference type="Proteomes" id="UP000293360"/>
    </source>
</evidence>
<dbReference type="GO" id="GO:0140359">
    <property type="term" value="F:ABC-type transporter activity"/>
    <property type="evidence" value="ECO:0007669"/>
    <property type="project" value="InterPro"/>
</dbReference>
<dbReference type="SUPFAM" id="SSF90123">
    <property type="entry name" value="ABC transporter transmembrane region"/>
    <property type="match status" value="2"/>
</dbReference>
<dbReference type="STRING" id="155417.A0A4V1X9G0"/>
<evidence type="ECO:0000313" key="13">
    <source>
        <dbReference type="EMBL" id="RYO94788.1"/>
    </source>
</evidence>
<feature type="transmembrane region" description="Helical" evidence="10">
    <location>
        <begin position="440"/>
        <end position="463"/>
    </location>
</feature>
<proteinExistence type="predicted"/>
<dbReference type="Pfam" id="PF00664">
    <property type="entry name" value="ABC_membrane"/>
    <property type="match status" value="2"/>
</dbReference>
<dbReference type="GO" id="GO:0016020">
    <property type="term" value="C:membrane"/>
    <property type="evidence" value="ECO:0007669"/>
    <property type="project" value="UniProtKB-SubCell"/>
</dbReference>
<keyword evidence="2" id="KW-0813">Transport</keyword>
<dbReference type="PROSITE" id="PS50929">
    <property type="entry name" value="ABC_TM1F"/>
    <property type="match status" value="2"/>
</dbReference>
<dbReference type="InterPro" id="IPR003439">
    <property type="entry name" value="ABC_transporter-like_ATP-bd"/>
</dbReference>
<feature type="domain" description="ABC transporter" evidence="11">
    <location>
        <begin position="1172"/>
        <end position="1416"/>
    </location>
</feature>
<dbReference type="FunFam" id="3.40.50.300:FF:000630">
    <property type="entry name" value="ATP-binding cassette (ABC) transporter, putative"/>
    <property type="match status" value="1"/>
</dbReference>
<organism evidence="13 14">
    <name type="scientific">Monosporascus ibericus</name>
    <dbReference type="NCBI Taxonomy" id="155417"/>
    <lineage>
        <taxon>Eukaryota</taxon>
        <taxon>Fungi</taxon>
        <taxon>Dikarya</taxon>
        <taxon>Ascomycota</taxon>
        <taxon>Pezizomycotina</taxon>
        <taxon>Sordariomycetes</taxon>
        <taxon>Xylariomycetidae</taxon>
        <taxon>Xylariales</taxon>
        <taxon>Xylariales incertae sedis</taxon>
        <taxon>Monosporascus</taxon>
    </lineage>
</organism>
<keyword evidence="4" id="KW-0677">Repeat</keyword>
<evidence type="ECO:0000259" key="12">
    <source>
        <dbReference type="PROSITE" id="PS50929"/>
    </source>
</evidence>
<dbReference type="PANTHER" id="PTHR24223">
    <property type="entry name" value="ATP-BINDING CASSETTE SUB-FAMILY C"/>
    <property type="match status" value="1"/>
</dbReference>
<evidence type="ECO:0000256" key="2">
    <source>
        <dbReference type="ARBA" id="ARBA00022448"/>
    </source>
</evidence>
<name>A0A4V1X9G0_9PEZI</name>
<feature type="transmembrane region" description="Helical" evidence="10">
    <location>
        <begin position="413"/>
        <end position="434"/>
    </location>
</feature>
<feature type="domain" description="ABC transmembrane type-1" evidence="12">
    <location>
        <begin position="847"/>
        <end position="1123"/>
    </location>
</feature>
<comment type="subcellular location">
    <subcellularLocation>
        <location evidence="1">Membrane</location>
        <topology evidence="1">Multi-pass membrane protein</topology>
    </subcellularLocation>
</comment>
<keyword evidence="3 10" id="KW-0812">Transmembrane</keyword>
<feature type="region of interest" description="Disordered" evidence="9">
    <location>
        <begin position="233"/>
        <end position="282"/>
    </location>
</feature>